<accession>U5D2G3</accession>
<dbReference type="Proteomes" id="UP000017836">
    <property type="component" value="Unassembled WGS sequence"/>
</dbReference>
<evidence type="ECO:0000313" key="1">
    <source>
        <dbReference type="EMBL" id="ERN16445.1"/>
    </source>
</evidence>
<evidence type="ECO:0000313" key="2">
    <source>
        <dbReference type="Proteomes" id="UP000017836"/>
    </source>
</evidence>
<organism evidence="1 2">
    <name type="scientific">Amborella trichopoda</name>
    <dbReference type="NCBI Taxonomy" id="13333"/>
    <lineage>
        <taxon>Eukaryota</taxon>
        <taxon>Viridiplantae</taxon>
        <taxon>Streptophyta</taxon>
        <taxon>Embryophyta</taxon>
        <taxon>Tracheophyta</taxon>
        <taxon>Spermatophyta</taxon>
        <taxon>Magnoliopsida</taxon>
        <taxon>Amborellales</taxon>
        <taxon>Amborellaceae</taxon>
        <taxon>Amborella</taxon>
    </lineage>
</organism>
<protein>
    <submittedName>
        <fullName evidence="1">Uncharacterized protein</fullName>
    </submittedName>
</protein>
<dbReference type="EMBL" id="KI392446">
    <property type="protein sequence ID" value="ERN16445.1"/>
    <property type="molecule type" value="Genomic_DNA"/>
</dbReference>
<dbReference type="Gramene" id="ERN16445">
    <property type="protein sequence ID" value="ERN16445"/>
    <property type="gene ID" value="AMTR_s00052p00189500"/>
</dbReference>
<dbReference type="HOGENOM" id="CLU_2226776_0_0_1"/>
<proteinExistence type="predicted"/>
<sequence>MMVKTPLKGATTKESSGAGFELTSPEVAIDMAIVSLVVTPPTEVTLVTASSTVTPSTEVAPILVSSLAMAQSSEDSIVAMDMLRLVLQSLKGRSLVELVCPCIVNC</sequence>
<reference evidence="2" key="1">
    <citation type="journal article" date="2013" name="Science">
        <title>The Amborella genome and the evolution of flowering plants.</title>
        <authorList>
            <consortium name="Amborella Genome Project"/>
        </authorList>
    </citation>
    <scope>NUCLEOTIDE SEQUENCE [LARGE SCALE GENOMIC DNA]</scope>
</reference>
<gene>
    <name evidence="1" type="ORF">AMTR_s00052p00189500</name>
</gene>
<dbReference type="AlphaFoldDB" id="U5D2G3"/>
<keyword evidence="2" id="KW-1185">Reference proteome</keyword>
<name>U5D2G3_AMBTC</name>